<name>A0AC60QPR6_IXOPE</name>
<dbReference type="EMBL" id="JABSTQ010006591">
    <property type="protein sequence ID" value="KAG0436996.1"/>
    <property type="molecule type" value="Genomic_DNA"/>
</dbReference>
<accession>A0AC60QPR6</accession>
<sequence>MEDVEKDCVLFLDEMEIATGVELYRAEDTLLGGITLPLKPKEPANKALVFMVGRLNQRWKQVVAYEFTGRNVDGSLLKSYVLELVQLCSQISLRVRVVTSDMGPANQALWREFGFSSHRYSLTVCSIPHPCMRYGATRCELARHGKKAPRSFFSTPTQLTS</sequence>
<dbReference type="Proteomes" id="UP000805193">
    <property type="component" value="Unassembled WGS sequence"/>
</dbReference>
<gene>
    <name evidence="1" type="ORF">HPB47_017662</name>
</gene>
<keyword evidence="2" id="KW-1185">Reference proteome</keyword>
<protein>
    <submittedName>
        <fullName evidence="1">Uncharacterized protein</fullName>
    </submittedName>
</protein>
<evidence type="ECO:0000313" key="1">
    <source>
        <dbReference type="EMBL" id="KAG0436996.1"/>
    </source>
</evidence>
<reference evidence="1 2" key="1">
    <citation type="journal article" date="2020" name="Cell">
        <title>Large-Scale Comparative Analyses of Tick Genomes Elucidate Their Genetic Diversity and Vector Capacities.</title>
        <authorList>
            <consortium name="Tick Genome and Microbiome Consortium (TIGMIC)"/>
            <person name="Jia N."/>
            <person name="Wang J."/>
            <person name="Shi W."/>
            <person name="Du L."/>
            <person name="Sun Y."/>
            <person name="Zhan W."/>
            <person name="Jiang J.F."/>
            <person name="Wang Q."/>
            <person name="Zhang B."/>
            <person name="Ji P."/>
            <person name="Bell-Sakyi L."/>
            <person name="Cui X.M."/>
            <person name="Yuan T.T."/>
            <person name="Jiang B.G."/>
            <person name="Yang W.F."/>
            <person name="Lam T.T."/>
            <person name="Chang Q.C."/>
            <person name="Ding S.J."/>
            <person name="Wang X.J."/>
            <person name="Zhu J.G."/>
            <person name="Ruan X.D."/>
            <person name="Zhao L."/>
            <person name="Wei J.T."/>
            <person name="Ye R.Z."/>
            <person name="Que T.C."/>
            <person name="Du C.H."/>
            <person name="Zhou Y.H."/>
            <person name="Cheng J.X."/>
            <person name="Dai P.F."/>
            <person name="Guo W.B."/>
            <person name="Han X.H."/>
            <person name="Huang E.J."/>
            <person name="Li L.F."/>
            <person name="Wei W."/>
            <person name="Gao Y.C."/>
            <person name="Liu J.Z."/>
            <person name="Shao H.Z."/>
            <person name="Wang X."/>
            <person name="Wang C.C."/>
            <person name="Yang T.C."/>
            <person name="Huo Q.B."/>
            <person name="Li W."/>
            <person name="Chen H.Y."/>
            <person name="Chen S.E."/>
            <person name="Zhou L.G."/>
            <person name="Ni X.B."/>
            <person name="Tian J.H."/>
            <person name="Sheng Y."/>
            <person name="Liu T."/>
            <person name="Pan Y.S."/>
            <person name="Xia L.Y."/>
            <person name="Li J."/>
            <person name="Zhao F."/>
            <person name="Cao W.C."/>
        </authorList>
    </citation>
    <scope>NUCLEOTIDE SEQUENCE [LARGE SCALE GENOMIC DNA]</scope>
    <source>
        <strain evidence="1">Iper-2018</strain>
    </source>
</reference>
<organism evidence="1 2">
    <name type="scientific">Ixodes persulcatus</name>
    <name type="common">Taiga tick</name>
    <dbReference type="NCBI Taxonomy" id="34615"/>
    <lineage>
        <taxon>Eukaryota</taxon>
        <taxon>Metazoa</taxon>
        <taxon>Ecdysozoa</taxon>
        <taxon>Arthropoda</taxon>
        <taxon>Chelicerata</taxon>
        <taxon>Arachnida</taxon>
        <taxon>Acari</taxon>
        <taxon>Parasitiformes</taxon>
        <taxon>Ixodida</taxon>
        <taxon>Ixodoidea</taxon>
        <taxon>Ixodidae</taxon>
        <taxon>Ixodinae</taxon>
        <taxon>Ixodes</taxon>
    </lineage>
</organism>
<proteinExistence type="predicted"/>
<comment type="caution">
    <text evidence="1">The sequence shown here is derived from an EMBL/GenBank/DDBJ whole genome shotgun (WGS) entry which is preliminary data.</text>
</comment>
<evidence type="ECO:0000313" key="2">
    <source>
        <dbReference type="Proteomes" id="UP000805193"/>
    </source>
</evidence>